<protein>
    <submittedName>
        <fullName evidence="2">Uncharacterized protein</fullName>
    </submittedName>
</protein>
<dbReference type="AlphaFoldDB" id="A0A822YJG6"/>
<evidence type="ECO:0000313" key="2">
    <source>
        <dbReference type="EMBL" id="DAD34334.1"/>
    </source>
</evidence>
<comment type="caution">
    <text evidence="2">The sequence shown here is derived from an EMBL/GenBank/DDBJ whole genome shotgun (WGS) entry which is preliminary data.</text>
</comment>
<proteinExistence type="predicted"/>
<evidence type="ECO:0000313" key="3">
    <source>
        <dbReference type="Proteomes" id="UP000607653"/>
    </source>
</evidence>
<feature type="compositionally biased region" description="Basic and acidic residues" evidence="1">
    <location>
        <begin position="1"/>
        <end position="10"/>
    </location>
</feature>
<keyword evidence="3" id="KW-1185">Reference proteome</keyword>
<sequence length="44" mass="4512">MMTKEREDGKKKAKKAKSAERIKGGEKAAEPLCPAPALGASAGA</sequence>
<dbReference type="EMBL" id="DUZY01000004">
    <property type="protein sequence ID" value="DAD34334.1"/>
    <property type="molecule type" value="Genomic_DNA"/>
</dbReference>
<accession>A0A822YJG6</accession>
<feature type="region of interest" description="Disordered" evidence="1">
    <location>
        <begin position="1"/>
        <end position="44"/>
    </location>
</feature>
<feature type="compositionally biased region" description="Basic and acidic residues" evidence="1">
    <location>
        <begin position="17"/>
        <end position="29"/>
    </location>
</feature>
<reference evidence="2 3" key="1">
    <citation type="journal article" date="2020" name="Mol. Biol. Evol.">
        <title>Distinct Expression and Methylation Patterns for Genes with Different Fates following a Single Whole-Genome Duplication in Flowering Plants.</title>
        <authorList>
            <person name="Shi T."/>
            <person name="Rahmani R.S."/>
            <person name="Gugger P.F."/>
            <person name="Wang M."/>
            <person name="Li H."/>
            <person name="Zhang Y."/>
            <person name="Li Z."/>
            <person name="Wang Q."/>
            <person name="Van de Peer Y."/>
            <person name="Marchal K."/>
            <person name="Chen J."/>
        </authorList>
    </citation>
    <scope>NUCLEOTIDE SEQUENCE [LARGE SCALE GENOMIC DNA]</scope>
    <source>
        <tissue evidence="2">Leaf</tissue>
    </source>
</reference>
<gene>
    <name evidence="2" type="ORF">HUJ06_004974</name>
</gene>
<organism evidence="2 3">
    <name type="scientific">Nelumbo nucifera</name>
    <name type="common">Sacred lotus</name>
    <dbReference type="NCBI Taxonomy" id="4432"/>
    <lineage>
        <taxon>Eukaryota</taxon>
        <taxon>Viridiplantae</taxon>
        <taxon>Streptophyta</taxon>
        <taxon>Embryophyta</taxon>
        <taxon>Tracheophyta</taxon>
        <taxon>Spermatophyta</taxon>
        <taxon>Magnoliopsida</taxon>
        <taxon>Proteales</taxon>
        <taxon>Nelumbonaceae</taxon>
        <taxon>Nelumbo</taxon>
    </lineage>
</organism>
<dbReference type="Proteomes" id="UP000607653">
    <property type="component" value="Unassembled WGS sequence"/>
</dbReference>
<name>A0A822YJG6_NELNU</name>
<evidence type="ECO:0000256" key="1">
    <source>
        <dbReference type="SAM" id="MobiDB-lite"/>
    </source>
</evidence>